<dbReference type="Pfam" id="PF08610">
    <property type="entry name" value="Pex16"/>
    <property type="match status" value="1"/>
</dbReference>
<dbReference type="EMBL" id="JAGPYM010000021">
    <property type="protein sequence ID" value="KAH6884087.1"/>
    <property type="molecule type" value="Genomic_DNA"/>
</dbReference>
<evidence type="ECO:0000313" key="10">
    <source>
        <dbReference type="EMBL" id="KAH6884087.1"/>
    </source>
</evidence>
<comment type="caution">
    <text evidence="10">The sequence shown here is derived from an EMBL/GenBank/DDBJ whole genome shotgun (WGS) entry which is preliminary data.</text>
</comment>
<comment type="subcellular location">
    <subcellularLocation>
        <location evidence="1">Nucleus</location>
    </subcellularLocation>
</comment>
<keyword evidence="3" id="KW-0862">Zinc</keyword>
<evidence type="ECO:0000259" key="9">
    <source>
        <dbReference type="PROSITE" id="PS50048"/>
    </source>
</evidence>
<dbReference type="OrthoDB" id="2123952at2759"/>
<dbReference type="PROSITE" id="PS50048">
    <property type="entry name" value="ZN2_CY6_FUNGAL_2"/>
    <property type="match status" value="1"/>
</dbReference>
<feature type="region of interest" description="Disordered" evidence="8">
    <location>
        <begin position="1"/>
        <end position="72"/>
    </location>
</feature>
<evidence type="ECO:0000256" key="7">
    <source>
        <dbReference type="ARBA" id="ARBA00023242"/>
    </source>
</evidence>
<keyword evidence="6" id="KW-0804">Transcription</keyword>
<dbReference type="InterPro" id="IPR036864">
    <property type="entry name" value="Zn2-C6_fun-type_DNA-bd_sf"/>
</dbReference>
<dbReference type="SUPFAM" id="SSF57701">
    <property type="entry name" value="Zn2/Cys6 DNA-binding domain"/>
    <property type="match status" value="1"/>
</dbReference>
<dbReference type="PANTHER" id="PTHR31313">
    <property type="entry name" value="TY1 ENHANCER ACTIVATOR"/>
    <property type="match status" value="1"/>
</dbReference>
<protein>
    <submittedName>
        <fullName evidence="10">Nitrate assimilation regulatory protein nirA</fullName>
    </submittedName>
</protein>
<dbReference type="InterPro" id="IPR007219">
    <property type="entry name" value="XnlR_reg_dom"/>
</dbReference>
<dbReference type="InterPro" id="IPR013919">
    <property type="entry name" value="Pex16"/>
</dbReference>
<feature type="compositionally biased region" description="Low complexity" evidence="8">
    <location>
        <begin position="232"/>
        <end position="243"/>
    </location>
</feature>
<dbReference type="PANTHER" id="PTHR31313:SF4">
    <property type="entry name" value="CONIDIAL DEVELOPMENT PROTEIN FLUFFY"/>
    <property type="match status" value="1"/>
</dbReference>
<keyword evidence="7" id="KW-0539">Nucleus</keyword>
<sequence>MDEDNTGNTPITIPSQQPSAGNTPQGAATLQSGASGSQSQSHQTPNSVQSNTPSTASGSANPQHSKRRRGLGVVTPNACTECRKKRAKCDGNKPCGRCKSQKDVECVYEIPVRQSKENLRTEIESLRKHQRSSDQVFAALVRPELWEDVLARLRGGQSIENISEWLGGTLPSGGGALPAFARPEPSNISHVAGFPGGGLGSLAAMSIGVNPVPPQQAGVRTEMGQNSPWHFSSQSQAGSTRSSSHPDVMSWTADIRGPAGSQVGTWSDDMLSDQISNGIPRYRGLEQVLSPLDEPEMRTQTTSWTNITSDINLVQHLLALYFCWEYPTFASLSKEQFLRDFQDGRHRYCSPILINALLALGCRFSTQPMTRANPNDPYSSGDHFFKESQRLFYQETDHHTLTTIQALGIMSIREASCGRDSESWYYAGQSIRLAIEMGLHRVHDEGDEDELAVQSATFWGAFALDHMYYHFAILLLFRPLIKLRILGSKVSPRDVCSQAADAIQGLLKSYSRLYTLRRTPSFVPYFVLTSAIMHLTIGATALERDSDATTAENMETAAKLDPHVKDAISQGIADLTEMAPCHHFAEQALNILRYLAQKWDIDVEMTGDKLTPEEYDRLVRPSSGSLNFFAPNLREEDILCNWGTGRNLAGGEKQPSTTEDARDRDRALTPLPFREEHEMASSSTKRPAAATSASTPKAQSKQKASLGSILSMPPQWLSSYEEFITKNAGQVSQIESALRSLTYIIPGRFRDAEIASESIHSGVQLLSLYHDNLLQKALSRLPMASLPSAHARYTRHWTQKSSAYRRIAMLLQMVIYTEMLWEMSAKRRGGERSRWKVVVILEAIKAFCRLLLMRITRSRPLVSPVLPEREPIPEDKSLTEEEEALAFRSESELMDDVSTLKPPHEREWAMPRTGMSLPSLPVAGDISSYLLSRVLTADDIKPATKLLNQLKGSSQGAEVLHILSPLIYAIAMARTKNKKSWTPWLIGLAVEYAARQLRDRGLRTTSLEREEWNKRGWAMGWWAMRGAAYENVTKGAVHGVSKRMPGFIAGILEDYEYLWENYYFSTSA</sequence>
<dbReference type="GO" id="GO:0005634">
    <property type="term" value="C:nucleus"/>
    <property type="evidence" value="ECO:0007669"/>
    <property type="project" value="UniProtKB-SubCell"/>
</dbReference>
<feature type="compositionally biased region" description="Polar residues" evidence="8">
    <location>
        <begin position="44"/>
        <end position="63"/>
    </location>
</feature>
<dbReference type="PROSITE" id="PS00463">
    <property type="entry name" value="ZN2_CY6_FUNGAL_1"/>
    <property type="match status" value="1"/>
</dbReference>
<evidence type="ECO:0000256" key="2">
    <source>
        <dbReference type="ARBA" id="ARBA00022723"/>
    </source>
</evidence>
<keyword evidence="11" id="KW-1185">Reference proteome</keyword>
<evidence type="ECO:0000256" key="3">
    <source>
        <dbReference type="ARBA" id="ARBA00022833"/>
    </source>
</evidence>
<dbReference type="InterPro" id="IPR051615">
    <property type="entry name" value="Transcr_Regulatory_Elem"/>
</dbReference>
<dbReference type="Proteomes" id="UP000777438">
    <property type="component" value="Unassembled WGS sequence"/>
</dbReference>
<feature type="region of interest" description="Disordered" evidence="8">
    <location>
        <begin position="645"/>
        <end position="706"/>
    </location>
</feature>
<dbReference type="CDD" id="cd12148">
    <property type="entry name" value="fungal_TF_MHR"/>
    <property type="match status" value="1"/>
</dbReference>
<dbReference type="GO" id="GO:0000981">
    <property type="term" value="F:DNA-binding transcription factor activity, RNA polymerase II-specific"/>
    <property type="evidence" value="ECO:0007669"/>
    <property type="project" value="InterPro"/>
</dbReference>
<dbReference type="GO" id="GO:0003677">
    <property type="term" value="F:DNA binding"/>
    <property type="evidence" value="ECO:0007669"/>
    <property type="project" value="UniProtKB-KW"/>
</dbReference>
<feature type="region of interest" description="Disordered" evidence="8">
    <location>
        <begin position="217"/>
        <end position="249"/>
    </location>
</feature>
<evidence type="ECO:0000256" key="5">
    <source>
        <dbReference type="ARBA" id="ARBA00023125"/>
    </source>
</evidence>
<feature type="compositionally biased region" description="Low complexity" evidence="8">
    <location>
        <begin position="25"/>
        <end position="43"/>
    </location>
</feature>
<evidence type="ECO:0000256" key="4">
    <source>
        <dbReference type="ARBA" id="ARBA00023015"/>
    </source>
</evidence>
<dbReference type="Pfam" id="PF00172">
    <property type="entry name" value="Zn_clus"/>
    <property type="match status" value="1"/>
</dbReference>
<keyword evidence="4" id="KW-0805">Transcription regulation</keyword>
<evidence type="ECO:0000256" key="8">
    <source>
        <dbReference type="SAM" id="MobiDB-lite"/>
    </source>
</evidence>
<organism evidence="10 11">
    <name type="scientific">Thelonectria olida</name>
    <dbReference type="NCBI Taxonomy" id="1576542"/>
    <lineage>
        <taxon>Eukaryota</taxon>
        <taxon>Fungi</taxon>
        <taxon>Dikarya</taxon>
        <taxon>Ascomycota</taxon>
        <taxon>Pezizomycotina</taxon>
        <taxon>Sordariomycetes</taxon>
        <taxon>Hypocreomycetidae</taxon>
        <taxon>Hypocreales</taxon>
        <taxon>Nectriaceae</taxon>
        <taxon>Thelonectria</taxon>
    </lineage>
</organism>
<dbReference type="Pfam" id="PF04082">
    <property type="entry name" value="Fungal_trans"/>
    <property type="match status" value="1"/>
</dbReference>
<dbReference type="Gene3D" id="4.10.240.10">
    <property type="entry name" value="Zn(2)-C6 fungal-type DNA-binding domain"/>
    <property type="match status" value="1"/>
</dbReference>
<accession>A0A9P8VX47</accession>
<evidence type="ECO:0000256" key="1">
    <source>
        <dbReference type="ARBA" id="ARBA00004123"/>
    </source>
</evidence>
<dbReference type="InterPro" id="IPR001138">
    <property type="entry name" value="Zn2Cys6_DnaBD"/>
</dbReference>
<gene>
    <name evidence="10" type="ORF">B0T10DRAFT_531332</name>
</gene>
<proteinExistence type="predicted"/>
<evidence type="ECO:0000256" key="6">
    <source>
        <dbReference type="ARBA" id="ARBA00023163"/>
    </source>
</evidence>
<keyword evidence="5" id="KW-0238">DNA-binding</keyword>
<dbReference type="SMART" id="SM00066">
    <property type="entry name" value="GAL4"/>
    <property type="match status" value="1"/>
</dbReference>
<dbReference type="GO" id="GO:0006351">
    <property type="term" value="P:DNA-templated transcription"/>
    <property type="evidence" value="ECO:0007669"/>
    <property type="project" value="InterPro"/>
</dbReference>
<feature type="compositionally biased region" description="Low complexity" evidence="8">
    <location>
        <begin position="680"/>
        <end position="701"/>
    </location>
</feature>
<dbReference type="AlphaFoldDB" id="A0A9P8VX47"/>
<keyword evidence="2" id="KW-0479">Metal-binding</keyword>
<dbReference type="GO" id="GO:0008270">
    <property type="term" value="F:zinc ion binding"/>
    <property type="evidence" value="ECO:0007669"/>
    <property type="project" value="InterPro"/>
</dbReference>
<reference evidence="10 11" key="1">
    <citation type="journal article" date="2021" name="Nat. Commun.">
        <title>Genetic determinants of endophytism in the Arabidopsis root mycobiome.</title>
        <authorList>
            <person name="Mesny F."/>
            <person name="Miyauchi S."/>
            <person name="Thiergart T."/>
            <person name="Pickel B."/>
            <person name="Atanasova L."/>
            <person name="Karlsson M."/>
            <person name="Huettel B."/>
            <person name="Barry K.W."/>
            <person name="Haridas S."/>
            <person name="Chen C."/>
            <person name="Bauer D."/>
            <person name="Andreopoulos W."/>
            <person name="Pangilinan J."/>
            <person name="LaButti K."/>
            <person name="Riley R."/>
            <person name="Lipzen A."/>
            <person name="Clum A."/>
            <person name="Drula E."/>
            <person name="Henrissat B."/>
            <person name="Kohler A."/>
            <person name="Grigoriev I.V."/>
            <person name="Martin F.M."/>
            <person name="Hacquard S."/>
        </authorList>
    </citation>
    <scope>NUCLEOTIDE SEQUENCE [LARGE SCALE GENOMIC DNA]</scope>
    <source>
        <strain evidence="10 11">MPI-CAGE-CH-0241</strain>
    </source>
</reference>
<name>A0A9P8VX47_9HYPO</name>
<feature type="domain" description="Zn(2)-C6 fungal-type" evidence="9">
    <location>
        <begin position="78"/>
        <end position="108"/>
    </location>
</feature>
<evidence type="ECO:0000313" key="11">
    <source>
        <dbReference type="Proteomes" id="UP000777438"/>
    </source>
</evidence>
<feature type="compositionally biased region" description="Basic and acidic residues" evidence="8">
    <location>
        <begin position="659"/>
        <end position="679"/>
    </location>
</feature>
<feature type="compositionally biased region" description="Polar residues" evidence="8">
    <location>
        <begin position="1"/>
        <end position="24"/>
    </location>
</feature>
<dbReference type="CDD" id="cd00067">
    <property type="entry name" value="GAL4"/>
    <property type="match status" value="1"/>
</dbReference>